<keyword evidence="14" id="KW-1185">Reference proteome</keyword>
<feature type="active site" evidence="10">
    <location>
        <position position="141"/>
    </location>
</feature>
<keyword evidence="7 10" id="KW-0067">ATP-binding</keyword>
<accession>A0ABR5HLZ9</accession>
<feature type="active site" evidence="10">
    <location>
        <position position="16"/>
    </location>
</feature>
<dbReference type="NCBIfam" id="NF011202">
    <property type="entry name" value="PRK14608.1"/>
    <property type="match status" value="1"/>
</dbReference>
<dbReference type="InterPro" id="IPR036554">
    <property type="entry name" value="GHMP_kinase_C_sf"/>
</dbReference>
<evidence type="ECO:0000256" key="2">
    <source>
        <dbReference type="ARBA" id="ARBA00012052"/>
    </source>
</evidence>
<evidence type="ECO:0000256" key="10">
    <source>
        <dbReference type="HAMAP-Rule" id="MF_00061"/>
    </source>
</evidence>
<dbReference type="InterPro" id="IPR013750">
    <property type="entry name" value="GHMP_kinase_C_dom"/>
</dbReference>
<keyword evidence="4 10" id="KW-0808">Transferase</keyword>
<dbReference type="EC" id="2.7.1.148" evidence="2 10"/>
<evidence type="ECO:0000259" key="12">
    <source>
        <dbReference type="Pfam" id="PF08544"/>
    </source>
</evidence>
<proteinExistence type="inferred from homology"/>
<dbReference type="InterPro" id="IPR004424">
    <property type="entry name" value="IspE"/>
</dbReference>
<protein>
    <recommendedName>
        <fullName evidence="3 10">4-diphosphocytidyl-2-C-methyl-D-erythritol kinase</fullName>
        <shortName evidence="10">CMK</shortName>
        <ecNumber evidence="2 10">2.7.1.148</ecNumber>
    </recommendedName>
    <alternativeName>
        <fullName evidence="9 10">4-(cytidine-5'-diphospho)-2-C-methyl-D-erythritol kinase</fullName>
    </alternativeName>
</protein>
<name>A0ABR5HLZ9_9BURK</name>
<dbReference type="NCBIfam" id="TIGR00154">
    <property type="entry name" value="ispE"/>
    <property type="match status" value="1"/>
</dbReference>
<evidence type="ECO:0000313" key="13">
    <source>
        <dbReference type="EMBL" id="KMQ80414.1"/>
    </source>
</evidence>
<evidence type="ECO:0000313" key="14">
    <source>
        <dbReference type="Proteomes" id="UP000242951"/>
    </source>
</evidence>
<dbReference type="GO" id="GO:0050515">
    <property type="term" value="F:4-(cytidine 5'-diphospho)-2-C-methyl-D-erythritol kinase activity"/>
    <property type="evidence" value="ECO:0007669"/>
    <property type="project" value="UniProtKB-EC"/>
</dbReference>
<feature type="domain" description="GHMP kinase N-terminal" evidence="11">
    <location>
        <begin position="72"/>
        <end position="149"/>
    </location>
</feature>
<comment type="pathway">
    <text evidence="10">Isoprenoid biosynthesis; isopentenyl diphosphate biosynthesis via DXP pathway; isopentenyl diphosphate from 1-deoxy-D-xylulose 5-phosphate: step 3/6.</text>
</comment>
<dbReference type="Gene3D" id="3.30.70.890">
    <property type="entry name" value="GHMP kinase, C-terminal domain"/>
    <property type="match status" value="1"/>
</dbReference>
<dbReference type="InterPro" id="IPR006204">
    <property type="entry name" value="GHMP_kinase_N_dom"/>
</dbReference>
<feature type="domain" description="GHMP kinase C-terminal" evidence="12">
    <location>
        <begin position="217"/>
        <end position="276"/>
    </location>
</feature>
<dbReference type="PANTHER" id="PTHR43527">
    <property type="entry name" value="4-DIPHOSPHOCYTIDYL-2-C-METHYL-D-ERYTHRITOL KINASE, CHLOROPLASTIC"/>
    <property type="match status" value="1"/>
</dbReference>
<dbReference type="Proteomes" id="UP000242951">
    <property type="component" value="Unassembled WGS sequence"/>
</dbReference>
<evidence type="ECO:0000256" key="1">
    <source>
        <dbReference type="ARBA" id="ARBA00009684"/>
    </source>
</evidence>
<evidence type="ECO:0000256" key="9">
    <source>
        <dbReference type="ARBA" id="ARBA00032554"/>
    </source>
</evidence>
<dbReference type="SUPFAM" id="SSF54211">
    <property type="entry name" value="Ribosomal protein S5 domain 2-like"/>
    <property type="match status" value="1"/>
</dbReference>
<dbReference type="Gene3D" id="3.30.230.10">
    <property type="match status" value="1"/>
</dbReference>
<evidence type="ECO:0000256" key="7">
    <source>
        <dbReference type="ARBA" id="ARBA00022840"/>
    </source>
</evidence>
<dbReference type="HAMAP" id="MF_00061">
    <property type="entry name" value="IspE"/>
    <property type="match status" value="1"/>
</dbReference>
<reference evidence="13 14" key="1">
    <citation type="submission" date="2015-06" db="EMBL/GenBank/DDBJ databases">
        <title>Comparative genomics of Burkholderia leaf nodule symbionts.</title>
        <authorList>
            <person name="Carlier A."/>
            <person name="Eberl L."/>
            <person name="Pinto-Carbo M."/>
        </authorList>
    </citation>
    <scope>NUCLEOTIDE SEQUENCE [LARGE SCALE GENOMIC DNA]</scope>
    <source>
        <strain evidence="13 14">UZHbot3</strain>
    </source>
</reference>
<dbReference type="InterPro" id="IPR020568">
    <property type="entry name" value="Ribosomal_Su5_D2-typ_SF"/>
</dbReference>
<dbReference type="PANTHER" id="PTHR43527:SF2">
    <property type="entry name" value="4-DIPHOSPHOCYTIDYL-2-C-METHYL-D-ERYTHRITOL KINASE, CHLOROPLASTIC"/>
    <property type="match status" value="1"/>
</dbReference>
<comment type="similarity">
    <text evidence="1 10">Belongs to the GHMP kinase family. IspE subfamily.</text>
</comment>
<dbReference type="PIRSF" id="PIRSF010376">
    <property type="entry name" value="IspE"/>
    <property type="match status" value="1"/>
</dbReference>
<evidence type="ECO:0000256" key="3">
    <source>
        <dbReference type="ARBA" id="ARBA00017473"/>
    </source>
</evidence>
<keyword evidence="8 10" id="KW-0414">Isoprene biosynthesis</keyword>
<dbReference type="Pfam" id="PF08544">
    <property type="entry name" value="GHMP_kinases_C"/>
    <property type="match status" value="1"/>
</dbReference>
<dbReference type="InterPro" id="IPR014721">
    <property type="entry name" value="Ribsml_uS5_D2-typ_fold_subgr"/>
</dbReference>
<keyword evidence="6 10" id="KW-0418">Kinase</keyword>
<comment type="catalytic activity">
    <reaction evidence="10">
        <text>4-CDP-2-C-methyl-D-erythritol + ATP = 4-CDP-2-C-methyl-D-erythritol 2-phosphate + ADP + H(+)</text>
        <dbReference type="Rhea" id="RHEA:18437"/>
        <dbReference type="ChEBI" id="CHEBI:15378"/>
        <dbReference type="ChEBI" id="CHEBI:30616"/>
        <dbReference type="ChEBI" id="CHEBI:57823"/>
        <dbReference type="ChEBI" id="CHEBI:57919"/>
        <dbReference type="ChEBI" id="CHEBI:456216"/>
        <dbReference type="EC" id="2.7.1.148"/>
    </reaction>
</comment>
<keyword evidence="5 10" id="KW-0547">Nucleotide-binding</keyword>
<feature type="binding site" evidence="10">
    <location>
        <begin position="99"/>
        <end position="109"/>
    </location>
    <ligand>
        <name>ATP</name>
        <dbReference type="ChEBI" id="CHEBI:30616"/>
    </ligand>
</feature>
<comment type="function">
    <text evidence="10">Catalyzes the phosphorylation of the position 2 hydroxy group of 4-diphosphocytidyl-2C-methyl-D-erythritol.</text>
</comment>
<evidence type="ECO:0000256" key="5">
    <source>
        <dbReference type="ARBA" id="ARBA00022741"/>
    </source>
</evidence>
<evidence type="ECO:0000256" key="8">
    <source>
        <dbReference type="ARBA" id="ARBA00023229"/>
    </source>
</evidence>
<dbReference type="EMBL" id="LELG01000093">
    <property type="protein sequence ID" value="KMQ80414.1"/>
    <property type="molecule type" value="Genomic_DNA"/>
</dbReference>
<comment type="caution">
    <text evidence="13">The sequence shown here is derived from an EMBL/GenBank/DDBJ whole genome shotgun (WGS) entry which is preliminary data.</text>
</comment>
<evidence type="ECO:0000256" key="6">
    <source>
        <dbReference type="ARBA" id="ARBA00022777"/>
    </source>
</evidence>
<dbReference type="Pfam" id="PF00288">
    <property type="entry name" value="GHMP_kinases_N"/>
    <property type="match status" value="1"/>
</dbReference>
<sequence length="293" mass="31993">MSASADSLRNCLAPAKLNLFLHITGRRPDGYHALQTVFQLLDWGDLLHFTRCDDGVILRKTDIAGVPESDDLVVRAARLLQQHAGTQYGVEIEIDKRLPMGAGFGGGSSDAATTLLALNRLWGLALSREILQNLSLQLGVDVPFFVFGQNAFAEGVGESLEAVKLPQRFFLVVNPAVHVPTAAIFSEKSLTRDTKIVRMTDFIEQQRSDKNWPDSFGRNDMQALVAEKYAEVAQVIEWFSNLAPARMTGSGASVFAAFQSKAEAEMAQAKLPASWKSVVTASLNLHPLFAFAS</sequence>
<evidence type="ECO:0000256" key="4">
    <source>
        <dbReference type="ARBA" id="ARBA00022679"/>
    </source>
</evidence>
<gene>
    <name evidence="10" type="primary">ispE</name>
    <name evidence="13" type="ORF">BPMI_04832c</name>
</gene>
<dbReference type="SUPFAM" id="SSF55060">
    <property type="entry name" value="GHMP Kinase, C-terminal domain"/>
    <property type="match status" value="1"/>
</dbReference>
<evidence type="ECO:0000259" key="11">
    <source>
        <dbReference type="Pfam" id="PF00288"/>
    </source>
</evidence>
<organism evidence="13 14">
    <name type="scientific">Candidatus Burkholderia pumila</name>
    <dbReference type="NCBI Taxonomy" id="1090375"/>
    <lineage>
        <taxon>Bacteria</taxon>
        <taxon>Pseudomonadati</taxon>
        <taxon>Pseudomonadota</taxon>
        <taxon>Betaproteobacteria</taxon>
        <taxon>Burkholderiales</taxon>
        <taxon>Burkholderiaceae</taxon>
        <taxon>Burkholderia</taxon>
    </lineage>
</organism>